<feature type="transmembrane region" description="Helical" evidence="1">
    <location>
        <begin position="20"/>
        <end position="41"/>
    </location>
</feature>
<name>A0A5J4YJP3_PORPP</name>
<organism evidence="2 3">
    <name type="scientific">Porphyridium purpureum</name>
    <name type="common">Red alga</name>
    <name type="synonym">Porphyridium cruentum</name>
    <dbReference type="NCBI Taxonomy" id="35688"/>
    <lineage>
        <taxon>Eukaryota</taxon>
        <taxon>Rhodophyta</taxon>
        <taxon>Bangiophyceae</taxon>
        <taxon>Porphyridiales</taxon>
        <taxon>Porphyridiaceae</taxon>
        <taxon>Porphyridium</taxon>
    </lineage>
</organism>
<dbReference type="Gene3D" id="3.90.1410.10">
    <property type="entry name" value="set domain protein methyltransferase, domain 1"/>
    <property type="match status" value="1"/>
</dbReference>
<evidence type="ECO:0000313" key="2">
    <source>
        <dbReference type="EMBL" id="KAA8491636.1"/>
    </source>
</evidence>
<dbReference type="InterPro" id="IPR046341">
    <property type="entry name" value="SET_dom_sf"/>
</dbReference>
<keyword evidence="1" id="KW-0472">Membrane</keyword>
<dbReference type="SUPFAM" id="SSF82199">
    <property type="entry name" value="SET domain"/>
    <property type="match status" value="1"/>
</dbReference>
<dbReference type="AlphaFoldDB" id="A0A5J4YJP3"/>
<proteinExistence type="predicted"/>
<protein>
    <recommendedName>
        <fullName evidence="4">SET domain-containing protein</fullName>
    </recommendedName>
</protein>
<evidence type="ECO:0008006" key="4">
    <source>
        <dbReference type="Google" id="ProtNLM"/>
    </source>
</evidence>
<keyword evidence="1" id="KW-0812">Transmembrane</keyword>
<dbReference type="InterPro" id="IPR050600">
    <property type="entry name" value="SETD3_SETD6_MTase"/>
</dbReference>
<keyword evidence="3" id="KW-1185">Reference proteome</keyword>
<comment type="caution">
    <text evidence="2">The sequence shown here is derived from an EMBL/GenBank/DDBJ whole genome shotgun (WGS) entry which is preliminary data.</text>
</comment>
<keyword evidence="1" id="KW-1133">Transmembrane helix</keyword>
<dbReference type="EMBL" id="VRMN01000012">
    <property type="protein sequence ID" value="KAA8491636.1"/>
    <property type="molecule type" value="Genomic_DNA"/>
</dbReference>
<dbReference type="GO" id="GO:0016279">
    <property type="term" value="F:protein-lysine N-methyltransferase activity"/>
    <property type="evidence" value="ECO:0007669"/>
    <property type="project" value="TreeGrafter"/>
</dbReference>
<dbReference type="PANTHER" id="PTHR13271">
    <property type="entry name" value="UNCHARACTERIZED PUTATIVE METHYLTRANSFERASE"/>
    <property type="match status" value="1"/>
</dbReference>
<evidence type="ECO:0000313" key="3">
    <source>
        <dbReference type="Proteomes" id="UP000324585"/>
    </source>
</evidence>
<sequence>MKLSGALQSTRVWLSQAPHAGASCLLLLLSGLVWIPVLLFVASLSSSRGSVVQAQREVVLSSRSVSGILGIPIVPTTRAVSRAEAVGEFQEWFLANGGRMHPNISLVAMDADNANFGYVATGSITKGDALVEAPEHLVLSSRGALAEIVADLHRLDRAERNSAARKISVRQFVRVMGYDEDADEDSGLTTNADAAESLDKLRKKKADRNEKAVLALFVMIHRANTARFWYPELAMLPRECTMALCWDADRVAATFSTLIRNRLRDDQKYYLRIAQALALDSREFVRTVALIKSRSWGGQRGIRMVPGLEFVNHDPVRGSQATFSSGGARFLYEQAQALRPGDQIYGSYGEKHNGLLLMQFGFVVQRNPYDTCASLLKYLNPSFIAANIQLAEGMDCSRVD</sequence>
<dbReference type="CDD" id="cd10527">
    <property type="entry name" value="SET_LSMT"/>
    <property type="match status" value="1"/>
</dbReference>
<accession>A0A5J4YJP3</accession>
<gene>
    <name evidence="2" type="ORF">FVE85_9683</name>
</gene>
<reference evidence="3" key="1">
    <citation type="journal article" date="2019" name="Nat. Commun.">
        <title>Expansion of phycobilisome linker gene families in mesophilic red algae.</title>
        <authorList>
            <person name="Lee J."/>
            <person name="Kim D."/>
            <person name="Bhattacharya D."/>
            <person name="Yoon H.S."/>
        </authorList>
    </citation>
    <scope>NUCLEOTIDE SEQUENCE [LARGE SCALE GENOMIC DNA]</scope>
    <source>
        <strain evidence="3">CCMP 1328</strain>
    </source>
</reference>
<dbReference type="PROSITE" id="PS51257">
    <property type="entry name" value="PROKAR_LIPOPROTEIN"/>
    <property type="match status" value="1"/>
</dbReference>
<dbReference type="PANTHER" id="PTHR13271:SF145">
    <property type="entry name" value="SET DOMAIN-CONTAINING PROTEIN"/>
    <property type="match status" value="1"/>
</dbReference>
<evidence type="ECO:0000256" key="1">
    <source>
        <dbReference type="SAM" id="Phobius"/>
    </source>
</evidence>
<dbReference type="Proteomes" id="UP000324585">
    <property type="component" value="Unassembled WGS sequence"/>
</dbReference>
<dbReference type="OrthoDB" id="341421at2759"/>